<dbReference type="NCBIfam" id="TIGR01806">
    <property type="entry name" value="CM_mono2"/>
    <property type="match status" value="1"/>
</dbReference>
<evidence type="ECO:0000256" key="1">
    <source>
        <dbReference type="ARBA" id="ARBA00004817"/>
    </source>
</evidence>
<name>A0A5C1EBH3_9RHOO</name>
<dbReference type="GO" id="GO:0009697">
    <property type="term" value="P:salicylic acid biosynthetic process"/>
    <property type="evidence" value="ECO:0007669"/>
    <property type="project" value="TreeGrafter"/>
</dbReference>
<evidence type="ECO:0000313" key="7">
    <source>
        <dbReference type="EMBL" id="QEL66290.1"/>
    </source>
</evidence>
<dbReference type="RefSeq" id="WP_187775252.1">
    <property type="nucleotide sequence ID" value="NZ_CP022579.1"/>
</dbReference>
<dbReference type="EMBL" id="CP022579">
    <property type="protein sequence ID" value="QEL66290.1"/>
    <property type="molecule type" value="Genomic_DNA"/>
</dbReference>
<keyword evidence="8" id="KW-1185">Reference proteome</keyword>
<dbReference type="PANTHER" id="PTHR38041:SF2">
    <property type="entry name" value="SECRETED CHORISMATE MUTASE"/>
    <property type="match status" value="1"/>
</dbReference>
<dbReference type="InterPro" id="IPR002701">
    <property type="entry name" value="CM_II_prokaryot"/>
</dbReference>
<dbReference type="UniPathway" id="UPA00120">
    <property type="reaction ID" value="UER00203"/>
</dbReference>
<evidence type="ECO:0000256" key="4">
    <source>
        <dbReference type="ARBA" id="ARBA00023235"/>
    </source>
</evidence>
<evidence type="ECO:0000256" key="3">
    <source>
        <dbReference type="ARBA" id="ARBA00022729"/>
    </source>
</evidence>
<dbReference type="EC" id="5.4.99.5" evidence="2"/>
<dbReference type="InterPro" id="IPR036263">
    <property type="entry name" value="Chorismate_II_sf"/>
</dbReference>
<dbReference type="GO" id="GO:0004106">
    <property type="term" value="F:chorismate mutase activity"/>
    <property type="evidence" value="ECO:0007669"/>
    <property type="project" value="UniProtKB-EC"/>
</dbReference>
<organism evidence="7 8">
    <name type="scientific">Oryzomicrobium terrae</name>
    <dbReference type="NCBI Taxonomy" id="1735038"/>
    <lineage>
        <taxon>Bacteria</taxon>
        <taxon>Pseudomonadati</taxon>
        <taxon>Pseudomonadota</taxon>
        <taxon>Betaproteobacteria</taxon>
        <taxon>Rhodocyclales</taxon>
        <taxon>Rhodocyclaceae</taxon>
        <taxon>Oryzomicrobium</taxon>
    </lineage>
</organism>
<dbReference type="AlphaFoldDB" id="A0A5C1EBH3"/>
<gene>
    <name evidence="7" type="primary">pheA1</name>
    <name evidence="7" type="ORF">OTERR_28140</name>
</gene>
<dbReference type="Proteomes" id="UP000323671">
    <property type="component" value="Chromosome"/>
</dbReference>
<feature type="signal peptide" evidence="5">
    <location>
        <begin position="1"/>
        <end position="25"/>
    </location>
</feature>
<reference evidence="7 8" key="1">
    <citation type="submission" date="2017-07" db="EMBL/GenBank/DDBJ databases">
        <title>Complete genome sequence of Oryzomicrobium terrae TPP412.</title>
        <authorList>
            <person name="Chiu L.-W."/>
            <person name="Lo K.-J."/>
            <person name="Tsai Y.-M."/>
            <person name="Lin S.-S."/>
            <person name="Kuo C.-H."/>
            <person name="Liu C.-T."/>
        </authorList>
    </citation>
    <scope>NUCLEOTIDE SEQUENCE [LARGE SCALE GENOMIC DNA]</scope>
    <source>
        <strain evidence="7 8">TPP412</strain>
    </source>
</reference>
<proteinExistence type="predicted"/>
<comment type="pathway">
    <text evidence="1">Metabolic intermediate biosynthesis; prephenate biosynthesis; prephenate from chorismate: step 1/1.</text>
</comment>
<feature type="chain" id="PRO_5022783666" description="chorismate mutase" evidence="5">
    <location>
        <begin position="26"/>
        <end position="194"/>
    </location>
</feature>
<dbReference type="GO" id="GO:0046417">
    <property type="term" value="P:chorismate metabolic process"/>
    <property type="evidence" value="ECO:0007669"/>
    <property type="project" value="InterPro"/>
</dbReference>
<evidence type="ECO:0000256" key="5">
    <source>
        <dbReference type="SAM" id="SignalP"/>
    </source>
</evidence>
<accession>A0A5C1EBH3</accession>
<dbReference type="InterPro" id="IPR008240">
    <property type="entry name" value="Chorismate_mutase_periplasmic"/>
</dbReference>
<keyword evidence="3 5" id="KW-0732">Signal</keyword>
<keyword evidence="4" id="KW-0413">Isomerase</keyword>
<evidence type="ECO:0000259" key="6">
    <source>
        <dbReference type="SMART" id="SM00830"/>
    </source>
</evidence>
<dbReference type="Pfam" id="PF01817">
    <property type="entry name" value="CM_2"/>
    <property type="match status" value="1"/>
</dbReference>
<evidence type="ECO:0000313" key="8">
    <source>
        <dbReference type="Proteomes" id="UP000323671"/>
    </source>
</evidence>
<dbReference type="PANTHER" id="PTHR38041">
    <property type="entry name" value="CHORISMATE MUTASE"/>
    <property type="match status" value="1"/>
</dbReference>
<dbReference type="InterPro" id="IPR036979">
    <property type="entry name" value="CM_dom_sf"/>
</dbReference>
<dbReference type="KEGG" id="otr:OTERR_28140"/>
<sequence length="194" mass="20857">MTPRLSRALGAVACLLALLAPPAWAGESLDRLAGLMAERLAVMDDVAAYKWLHHGAIEDAPREVALLEAMERKAAARGLNKAKRAEVRAFFEAQISAAKVRQRAHFAAWKKGAATPPESAPDLADEIRPRLDRIGTAMLDTLPRAWLELQGSTGRAELRAARRLAGLPPGREDPAVEAAFAPLCKRVGVAANKC</sequence>
<dbReference type="SMART" id="SM00830">
    <property type="entry name" value="CM_2"/>
    <property type="match status" value="1"/>
</dbReference>
<evidence type="ECO:0000256" key="2">
    <source>
        <dbReference type="ARBA" id="ARBA00012404"/>
    </source>
</evidence>
<dbReference type="SUPFAM" id="SSF48600">
    <property type="entry name" value="Chorismate mutase II"/>
    <property type="match status" value="1"/>
</dbReference>
<feature type="domain" description="Chorismate mutase" evidence="6">
    <location>
        <begin position="31"/>
        <end position="105"/>
    </location>
</feature>
<protein>
    <recommendedName>
        <fullName evidence="2">chorismate mutase</fullName>
        <ecNumber evidence="2">5.4.99.5</ecNumber>
    </recommendedName>
</protein>
<dbReference type="Gene3D" id="1.20.59.10">
    <property type="entry name" value="Chorismate mutase"/>
    <property type="match status" value="1"/>
</dbReference>
<dbReference type="InterPro" id="IPR051331">
    <property type="entry name" value="Chorismate_mutase-related"/>
</dbReference>